<name>A0A2M8IZR4_9RHOB</name>
<organism evidence="2 3">
    <name type="scientific">Pseudooceanicola lipolyticus</name>
    <dbReference type="NCBI Taxonomy" id="2029104"/>
    <lineage>
        <taxon>Bacteria</taxon>
        <taxon>Pseudomonadati</taxon>
        <taxon>Pseudomonadota</taxon>
        <taxon>Alphaproteobacteria</taxon>
        <taxon>Rhodobacterales</taxon>
        <taxon>Paracoccaceae</taxon>
        <taxon>Pseudooceanicola</taxon>
    </lineage>
</organism>
<protein>
    <submittedName>
        <fullName evidence="2">1,4-butanediol diacrylate esterase</fullName>
    </submittedName>
</protein>
<evidence type="ECO:0000313" key="2">
    <source>
        <dbReference type="EMBL" id="PJE36021.1"/>
    </source>
</evidence>
<dbReference type="PANTHER" id="PTHR43283:SF3">
    <property type="entry name" value="BETA-LACTAMASE FAMILY PROTEIN (AFU_ORTHOLOGUE AFUA_5G07500)"/>
    <property type="match status" value="1"/>
</dbReference>
<dbReference type="Proteomes" id="UP000231553">
    <property type="component" value="Unassembled WGS sequence"/>
</dbReference>
<dbReference type="AlphaFoldDB" id="A0A2M8IZR4"/>
<dbReference type="PANTHER" id="PTHR43283">
    <property type="entry name" value="BETA-LACTAMASE-RELATED"/>
    <property type="match status" value="1"/>
</dbReference>
<dbReference type="OrthoDB" id="5377981at2"/>
<sequence>MTAIQPVLERAVAAGDLPYVVAMAARSDRILFQGACGAEADTVFRIYSMTKAIGALAAMLLIDRGQLSLDTPVAELLPEWDDLQVLEGFDGDVPRLRRPRTVATVRHLATHTSGLEYDHWCPPALRYAQLTGTPLPPSGRMESLRFPLMFDPGTRWGYGMSTDWLGRVVEAVDGRRIDRFCRDEIFAPLGLQDTRFEPDGLAHRLRPVFRRSRDGGLREVAIAPPAQPEFYGMGHALYSTAADYLRFLRLILNRGTLDGTRLLSPAAVTALCADQMRGLAVPPMRSVMPQVSADVELFPGMRITHGFAFPRYEAAVPGRRGAGSLGWAGICNTHYWIDPGRNVAAVLMTQLLPFAEPRMLRVYDAYERAVYAAL</sequence>
<evidence type="ECO:0000259" key="1">
    <source>
        <dbReference type="Pfam" id="PF00144"/>
    </source>
</evidence>
<dbReference type="InterPro" id="IPR050789">
    <property type="entry name" value="Diverse_Enzym_Activities"/>
</dbReference>
<reference evidence="2 3" key="1">
    <citation type="journal article" date="2018" name="Int. J. Syst. Evol. Microbiol.">
        <title>Pseudooceanicola lipolyticus sp. nov., a marine alphaproteobacterium, reclassification of Oceanicola flagellatus as Pseudooceanicola flagellatus comb. nov. and emended description of the genus Pseudooceanicola.</title>
        <authorList>
            <person name="Huang M.-M."/>
            <person name="Guo L.-L."/>
            <person name="Wu Y.-H."/>
            <person name="Lai Q.-L."/>
            <person name="Shao Z.-Z."/>
            <person name="Wang C.-S."/>
            <person name="Wu M."/>
            <person name="Xu X.-W."/>
        </authorList>
    </citation>
    <scope>NUCLEOTIDE SEQUENCE [LARGE SCALE GENOMIC DNA]</scope>
    <source>
        <strain evidence="2 3">157</strain>
    </source>
</reference>
<feature type="domain" description="Beta-lactamase-related" evidence="1">
    <location>
        <begin position="8"/>
        <end position="358"/>
    </location>
</feature>
<comment type="caution">
    <text evidence="2">The sequence shown here is derived from an EMBL/GenBank/DDBJ whole genome shotgun (WGS) entry which is preliminary data.</text>
</comment>
<dbReference type="EMBL" id="PGTB01000061">
    <property type="protein sequence ID" value="PJE36021.1"/>
    <property type="molecule type" value="Genomic_DNA"/>
</dbReference>
<dbReference type="SUPFAM" id="SSF56601">
    <property type="entry name" value="beta-lactamase/transpeptidase-like"/>
    <property type="match status" value="1"/>
</dbReference>
<proteinExistence type="predicted"/>
<accession>A0A2M8IZR4</accession>
<keyword evidence="3" id="KW-1185">Reference proteome</keyword>
<dbReference type="Gene3D" id="3.40.710.10">
    <property type="entry name" value="DD-peptidase/beta-lactamase superfamily"/>
    <property type="match status" value="1"/>
</dbReference>
<evidence type="ECO:0000313" key="3">
    <source>
        <dbReference type="Proteomes" id="UP000231553"/>
    </source>
</evidence>
<gene>
    <name evidence="2" type="ORF">CVM52_14295</name>
</gene>
<dbReference type="InterPro" id="IPR012338">
    <property type="entry name" value="Beta-lactam/transpept-like"/>
</dbReference>
<dbReference type="InterPro" id="IPR001466">
    <property type="entry name" value="Beta-lactam-related"/>
</dbReference>
<dbReference type="Pfam" id="PF00144">
    <property type="entry name" value="Beta-lactamase"/>
    <property type="match status" value="1"/>
</dbReference>
<dbReference type="RefSeq" id="WP_100163166.1">
    <property type="nucleotide sequence ID" value="NZ_PGTB01000061.1"/>
</dbReference>